<dbReference type="Proteomes" id="UP000620075">
    <property type="component" value="Unassembled WGS sequence"/>
</dbReference>
<evidence type="ECO:0000313" key="1">
    <source>
        <dbReference type="EMBL" id="MBJ7602749.1"/>
    </source>
</evidence>
<accession>A0A934NDA8</accession>
<dbReference type="RefSeq" id="WP_338177611.1">
    <property type="nucleotide sequence ID" value="NZ_JAEKNQ010000023.1"/>
</dbReference>
<dbReference type="SUPFAM" id="SSF141694">
    <property type="entry name" value="AF2212/PG0164-like"/>
    <property type="match status" value="1"/>
</dbReference>
<dbReference type="InterPro" id="IPR037079">
    <property type="entry name" value="AF2212/PG0164-like_sf"/>
</dbReference>
<sequence length="152" mass="16727">MPEFKAEVRTEAKANPFIELPEATVLALGAGKRPPLRTTVNGVPYRTRVSVYGGKYYLGLRQDVVKASGAIPGSTAQISLELDEAPREVQVPAELAHALASAPDARAAFNDLAFTHRKEYVRWIKEAKRVETRQTRVQRTVSMLLEGIKTPG</sequence>
<dbReference type="Gene3D" id="2.40.30.100">
    <property type="entry name" value="AF2212/PG0164-like"/>
    <property type="match status" value="1"/>
</dbReference>
<dbReference type="AlphaFoldDB" id="A0A934NDA8"/>
<protein>
    <submittedName>
        <fullName evidence="1">DUF1905 domain-containing protein</fullName>
    </submittedName>
</protein>
<evidence type="ECO:0000313" key="2">
    <source>
        <dbReference type="Proteomes" id="UP000620075"/>
    </source>
</evidence>
<dbReference type="Pfam" id="PF08922">
    <property type="entry name" value="DUF1905"/>
    <property type="match status" value="1"/>
</dbReference>
<proteinExistence type="predicted"/>
<dbReference type="InterPro" id="IPR015018">
    <property type="entry name" value="DUF1905"/>
</dbReference>
<name>A0A934NDA8_9BACT</name>
<organism evidence="1 2">
    <name type="scientific">Candidatus Dormiibacter inghamiae</name>
    <dbReference type="NCBI Taxonomy" id="3127013"/>
    <lineage>
        <taxon>Bacteria</taxon>
        <taxon>Bacillati</taxon>
        <taxon>Candidatus Dormiibacterota</taxon>
        <taxon>Candidatus Dormibacteria</taxon>
        <taxon>Candidatus Dormibacterales</taxon>
        <taxon>Candidatus Dormibacteraceae</taxon>
        <taxon>Candidatus Dormiibacter</taxon>
    </lineage>
</organism>
<comment type="caution">
    <text evidence="1">The sequence shown here is derived from an EMBL/GenBank/DDBJ whole genome shotgun (WGS) entry which is preliminary data.</text>
</comment>
<gene>
    <name evidence="1" type="ORF">JF888_06085</name>
</gene>
<dbReference type="EMBL" id="JAEKNQ010000023">
    <property type="protein sequence ID" value="MBJ7602749.1"/>
    <property type="molecule type" value="Genomic_DNA"/>
</dbReference>
<reference evidence="1 2" key="1">
    <citation type="submission" date="2020-10" db="EMBL/GenBank/DDBJ databases">
        <title>Ca. Dormibacterota MAGs.</title>
        <authorList>
            <person name="Montgomery K."/>
        </authorList>
    </citation>
    <scope>NUCLEOTIDE SEQUENCE [LARGE SCALE GENOMIC DNA]</scope>
    <source>
        <strain evidence="1">SC8811_S16_3</strain>
    </source>
</reference>
<dbReference type="Pfam" id="PF13376">
    <property type="entry name" value="OmdA"/>
    <property type="match status" value="1"/>
</dbReference>